<sequence>MLLVLFKLVTILGISFQYRRYESLGKQYTVTCGRNHLLAALLRDGYSEVDAEKIIDRGWAEAGSAGVSPVIRVPRPQTTTVETDREIITAFIAEHYIPRRDCSTLFAAFYEAFLAWLSPALRPNWSRKRVAQALNVTDHPSVAGNRNVRVVKDLAKRPA</sequence>
<reference evidence="2" key="1">
    <citation type="submission" date="2019-10" db="EMBL/GenBank/DDBJ databases">
        <title>Lacipirellula parvula gen. nov., sp. nov., representing a lineage of planctomycetes widespread in freshwater anoxic habitats, and description of the family Lacipirellulaceae.</title>
        <authorList>
            <person name="Dedysh S.N."/>
            <person name="Kulichevskaya I.S."/>
            <person name="Beletsky A.V."/>
            <person name="Rakitin A.L."/>
            <person name="Mardanov A.V."/>
            <person name="Ivanova A.A."/>
            <person name="Saltykova V.X."/>
            <person name="Rijpstra W.I.C."/>
            <person name="Sinninghe Damste J.S."/>
            <person name="Ravin N.V."/>
        </authorList>
    </citation>
    <scope>NUCLEOTIDE SEQUENCE [LARGE SCALE GENOMIC DNA]</scope>
    <source>
        <strain evidence="2">PX69</strain>
    </source>
</reference>
<proteinExistence type="predicted"/>
<keyword evidence="2" id="KW-1185">Reference proteome</keyword>
<dbReference type="Proteomes" id="UP000326837">
    <property type="component" value="Chromosome"/>
</dbReference>
<gene>
    <name evidence="1" type="ORF">PLANPX_4087</name>
</gene>
<accession>A0A5K7XDK9</accession>
<dbReference type="EMBL" id="AP021861">
    <property type="protein sequence ID" value="BBO34475.1"/>
    <property type="molecule type" value="Genomic_DNA"/>
</dbReference>
<organism evidence="1 2">
    <name type="scientific">Lacipirellula parvula</name>
    <dbReference type="NCBI Taxonomy" id="2650471"/>
    <lineage>
        <taxon>Bacteria</taxon>
        <taxon>Pseudomonadati</taxon>
        <taxon>Planctomycetota</taxon>
        <taxon>Planctomycetia</taxon>
        <taxon>Pirellulales</taxon>
        <taxon>Lacipirellulaceae</taxon>
        <taxon>Lacipirellula</taxon>
    </lineage>
</organism>
<dbReference type="AlphaFoldDB" id="A0A5K7XDK9"/>
<evidence type="ECO:0000313" key="1">
    <source>
        <dbReference type="EMBL" id="BBO34475.1"/>
    </source>
</evidence>
<protein>
    <submittedName>
        <fullName evidence="1">Uncharacterized protein</fullName>
    </submittedName>
</protein>
<name>A0A5K7XDK9_9BACT</name>
<evidence type="ECO:0000313" key="2">
    <source>
        <dbReference type="Proteomes" id="UP000326837"/>
    </source>
</evidence>
<dbReference type="KEGG" id="lpav:PLANPX_4087"/>